<keyword evidence="3" id="KW-1185">Reference proteome</keyword>
<gene>
    <name evidence="2" type="ORF">C2G38_2242256</name>
</gene>
<evidence type="ECO:0000313" key="2">
    <source>
        <dbReference type="EMBL" id="RIB24028.1"/>
    </source>
</evidence>
<comment type="caution">
    <text evidence="2">The sequence shown here is derived from an EMBL/GenBank/DDBJ whole genome shotgun (WGS) entry which is preliminary data.</text>
</comment>
<evidence type="ECO:0000256" key="1">
    <source>
        <dbReference type="SAM" id="MobiDB-lite"/>
    </source>
</evidence>
<reference evidence="2 3" key="1">
    <citation type="submission" date="2018-06" db="EMBL/GenBank/DDBJ databases">
        <title>Comparative genomics reveals the genomic features of Rhizophagus irregularis, R. cerebriforme, R. diaphanum and Gigaspora rosea, and their symbiotic lifestyle signature.</title>
        <authorList>
            <person name="Morin E."/>
            <person name="San Clemente H."/>
            <person name="Chen E.C.H."/>
            <person name="De La Providencia I."/>
            <person name="Hainaut M."/>
            <person name="Kuo A."/>
            <person name="Kohler A."/>
            <person name="Murat C."/>
            <person name="Tang N."/>
            <person name="Roy S."/>
            <person name="Loubradou J."/>
            <person name="Henrissat B."/>
            <person name="Grigoriev I.V."/>
            <person name="Corradi N."/>
            <person name="Roux C."/>
            <person name="Martin F.M."/>
        </authorList>
    </citation>
    <scope>NUCLEOTIDE SEQUENCE [LARGE SCALE GENOMIC DNA]</scope>
    <source>
        <strain evidence="2 3">DAOM 194757</strain>
    </source>
</reference>
<feature type="region of interest" description="Disordered" evidence="1">
    <location>
        <begin position="162"/>
        <end position="194"/>
    </location>
</feature>
<proteinExistence type="predicted"/>
<dbReference type="SUPFAM" id="SSF69989">
    <property type="entry name" value="C-terminal domain of PLC-beta"/>
    <property type="match status" value="1"/>
</dbReference>
<dbReference type="OrthoDB" id="2343490at2759"/>
<sequence length="238" mass="27382">MTKRKKVITPLAPKTSASKMLAPKPLAPKPLVNNPLSSEPLIPVIHPTPLTNLTNNFSSQQWQFLNAQLQTDSLNEITSKYNKLTSDTASLVLKEHTKVSIQQKWNTLLQKYHDIKDKIASTKEVVIQNNCEFFDNMNIYLRRNPSVTVPITSDSICGIKRKVQESTEDQDDDDNETKKRKSTHSENKSNIEKIQGLIKEQTEAITKIIRDQYLHASEMQQKHHNEQMNIFKQFLLKF</sequence>
<organism evidence="2 3">
    <name type="scientific">Gigaspora rosea</name>
    <dbReference type="NCBI Taxonomy" id="44941"/>
    <lineage>
        <taxon>Eukaryota</taxon>
        <taxon>Fungi</taxon>
        <taxon>Fungi incertae sedis</taxon>
        <taxon>Mucoromycota</taxon>
        <taxon>Glomeromycotina</taxon>
        <taxon>Glomeromycetes</taxon>
        <taxon>Diversisporales</taxon>
        <taxon>Gigasporaceae</taxon>
        <taxon>Gigaspora</taxon>
    </lineage>
</organism>
<dbReference type="AlphaFoldDB" id="A0A397VQ24"/>
<evidence type="ECO:0000313" key="3">
    <source>
        <dbReference type="Proteomes" id="UP000266673"/>
    </source>
</evidence>
<protein>
    <submittedName>
        <fullName evidence="2">Uncharacterized protein</fullName>
    </submittedName>
</protein>
<feature type="compositionally biased region" description="Acidic residues" evidence="1">
    <location>
        <begin position="166"/>
        <end position="175"/>
    </location>
</feature>
<name>A0A397VQ24_9GLOM</name>
<accession>A0A397VQ24</accession>
<dbReference type="EMBL" id="QKWP01000233">
    <property type="protein sequence ID" value="RIB24028.1"/>
    <property type="molecule type" value="Genomic_DNA"/>
</dbReference>
<dbReference type="Proteomes" id="UP000266673">
    <property type="component" value="Unassembled WGS sequence"/>
</dbReference>